<dbReference type="EMBL" id="WOWP01000049">
    <property type="protein sequence ID" value="MUV04507.1"/>
    <property type="molecule type" value="Genomic_DNA"/>
</dbReference>
<dbReference type="OrthoDB" id="9811889at2"/>
<dbReference type="AlphaFoldDB" id="A0A6N8HFK9"/>
<evidence type="ECO:0000313" key="7">
    <source>
        <dbReference type="EMBL" id="MUV04507.1"/>
    </source>
</evidence>
<dbReference type="SUPFAM" id="SSF55781">
    <property type="entry name" value="GAF domain-like"/>
    <property type="match status" value="1"/>
</dbReference>
<evidence type="ECO:0000256" key="1">
    <source>
        <dbReference type="ARBA" id="ARBA00000085"/>
    </source>
</evidence>
<dbReference type="SUPFAM" id="SSF47384">
    <property type="entry name" value="Homodimeric domain of signal transducing histidine kinase"/>
    <property type="match status" value="1"/>
</dbReference>
<dbReference type="SUPFAM" id="SSF55874">
    <property type="entry name" value="ATPase domain of HSP90 chaperone/DNA topoisomerase II/histidine kinase"/>
    <property type="match status" value="1"/>
</dbReference>
<dbReference type="InterPro" id="IPR003594">
    <property type="entry name" value="HATPase_dom"/>
</dbReference>
<evidence type="ECO:0000313" key="8">
    <source>
        <dbReference type="Proteomes" id="UP000433945"/>
    </source>
</evidence>
<protein>
    <recommendedName>
        <fullName evidence="2">histidine kinase</fullName>
        <ecNumber evidence="2">2.7.13.3</ecNumber>
    </recommendedName>
</protein>
<dbReference type="Gene3D" id="3.30.450.40">
    <property type="match status" value="1"/>
</dbReference>
<dbReference type="InterPro" id="IPR005467">
    <property type="entry name" value="His_kinase_dom"/>
</dbReference>
<dbReference type="PANTHER" id="PTHR43547:SF2">
    <property type="entry name" value="HYBRID SIGNAL TRANSDUCTION HISTIDINE KINASE C"/>
    <property type="match status" value="1"/>
</dbReference>
<dbReference type="PRINTS" id="PR00344">
    <property type="entry name" value="BCTRLSENSOR"/>
</dbReference>
<dbReference type="InterPro" id="IPR036097">
    <property type="entry name" value="HisK_dim/P_sf"/>
</dbReference>
<keyword evidence="4" id="KW-0808">Transferase</keyword>
<dbReference type="InterPro" id="IPR003018">
    <property type="entry name" value="GAF"/>
</dbReference>
<dbReference type="Proteomes" id="UP000433945">
    <property type="component" value="Unassembled WGS sequence"/>
</dbReference>
<dbReference type="InterPro" id="IPR029016">
    <property type="entry name" value="GAF-like_dom_sf"/>
</dbReference>
<name>A0A6N8HFK9_9FLAO</name>
<dbReference type="InterPro" id="IPR003661">
    <property type="entry name" value="HisK_dim/P_dom"/>
</dbReference>
<dbReference type="RefSeq" id="WP_157483705.1">
    <property type="nucleotide sequence ID" value="NZ_WOWP01000049.1"/>
</dbReference>
<sequence length="407" mass="46613">MNHTADILVPENDSLRLKKLYEYQILDTHPEDTFDKIALLASKVFKTPYAFVTFVDHDRVFIKANISPFEGNVIPREKSLCGMAIIDDECTIIHDATENECMKDSLLVKKKGGVRFYVGAPLRSPEGYLLGTVCVADKKPRYGHISKRKQEMLKNLADLVVNKLEMRLRYKTQLKAQHELMNITLHEIKNPLASIKLANDVIKKDPTRCESMYVRVKDSITRIQTKLHDLLKNSEDEEVQQKLCMEETNLKEIFESLLDTFQLQANKKKQTVTLSYDTNIPPVFIDRKKITDVFHNLLSNALKYSYPDSDINIFVSRNCTSVDVEFRDEGQGLDEDDINKLFTRFAKLSSKPTGKETSNGLGLSICKFLVEMHNGKIYATSPGKDMGTSFFVSLPLIYEVEKEHQMR</sequence>
<accession>A0A6N8HFK9</accession>
<dbReference type="InterPro" id="IPR036890">
    <property type="entry name" value="HATPase_C_sf"/>
</dbReference>
<comment type="catalytic activity">
    <reaction evidence="1">
        <text>ATP + protein L-histidine = ADP + protein N-phospho-L-histidine.</text>
        <dbReference type="EC" id="2.7.13.3"/>
    </reaction>
</comment>
<comment type="caution">
    <text evidence="7">The sequence shown here is derived from an EMBL/GenBank/DDBJ whole genome shotgun (WGS) entry which is preliminary data.</text>
</comment>
<keyword evidence="5" id="KW-0418">Kinase</keyword>
<keyword evidence="8" id="KW-1185">Reference proteome</keyword>
<reference evidence="7 8" key="1">
    <citation type="submission" date="2019-12" db="EMBL/GenBank/DDBJ databases">
        <authorList>
            <person name="Sun J.-Q."/>
        </authorList>
    </citation>
    <scope>NUCLEOTIDE SEQUENCE [LARGE SCALE GENOMIC DNA]</scope>
    <source>
        <strain evidence="7 8">JCM 17928</strain>
    </source>
</reference>
<dbReference type="FunFam" id="3.30.565.10:FF:000006">
    <property type="entry name" value="Sensor histidine kinase WalK"/>
    <property type="match status" value="1"/>
</dbReference>
<dbReference type="GO" id="GO:0000155">
    <property type="term" value="F:phosphorelay sensor kinase activity"/>
    <property type="evidence" value="ECO:0007669"/>
    <property type="project" value="InterPro"/>
</dbReference>
<keyword evidence="3" id="KW-0597">Phosphoprotein</keyword>
<dbReference type="Gene3D" id="3.30.565.10">
    <property type="entry name" value="Histidine kinase-like ATPase, C-terminal domain"/>
    <property type="match status" value="1"/>
</dbReference>
<dbReference type="InterPro" id="IPR004358">
    <property type="entry name" value="Sig_transdc_His_kin-like_C"/>
</dbReference>
<evidence type="ECO:0000256" key="5">
    <source>
        <dbReference type="ARBA" id="ARBA00022777"/>
    </source>
</evidence>
<evidence type="ECO:0000259" key="6">
    <source>
        <dbReference type="PROSITE" id="PS50109"/>
    </source>
</evidence>
<evidence type="ECO:0000256" key="4">
    <source>
        <dbReference type="ARBA" id="ARBA00022679"/>
    </source>
</evidence>
<proteinExistence type="predicted"/>
<organism evidence="7 8">
    <name type="scientific">Flavobacterium rakeshii</name>
    <dbReference type="NCBI Taxonomy" id="1038845"/>
    <lineage>
        <taxon>Bacteria</taxon>
        <taxon>Pseudomonadati</taxon>
        <taxon>Bacteroidota</taxon>
        <taxon>Flavobacteriia</taxon>
        <taxon>Flavobacteriales</taxon>
        <taxon>Flavobacteriaceae</taxon>
        <taxon>Flavobacterium</taxon>
    </lineage>
</organism>
<dbReference type="Pfam" id="PF01590">
    <property type="entry name" value="GAF"/>
    <property type="match status" value="1"/>
</dbReference>
<dbReference type="PANTHER" id="PTHR43547">
    <property type="entry name" value="TWO-COMPONENT HISTIDINE KINASE"/>
    <property type="match status" value="1"/>
</dbReference>
<dbReference type="SMART" id="SM00387">
    <property type="entry name" value="HATPase_c"/>
    <property type="match status" value="1"/>
</dbReference>
<evidence type="ECO:0000256" key="2">
    <source>
        <dbReference type="ARBA" id="ARBA00012438"/>
    </source>
</evidence>
<dbReference type="PROSITE" id="PS50109">
    <property type="entry name" value="HIS_KIN"/>
    <property type="match status" value="1"/>
</dbReference>
<gene>
    <name evidence="7" type="ORF">GN157_12380</name>
</gene>
<feature type="domain" description="Histidine kinase" evidence="6">
    <location>
        <begin position="183"/>
        <end position="398"/>
    </location>
</feature>
<dbReference type="EC" id="2.7.13.3" evidence="2"/>
<dbReference type="Pfam" id="PF02518">
    <property type="entry name" value="HATPase_c"/>
    <property type="match status" value="1"/>
</dbReference>
<dbReference type="CDD" id="cd00082">
    <property type="entry name" value="HisKA"/>
    <property type="match status" value="1"/>
</dbReference>
<evidence type="ECO:0000256" key="3">
    <source>
        <dbReference type="ARBA" id="ARBA00022553"/>
    </source>
</evidence>
<dbReference type="SMART" id="SM00065">
    <property type="entry name" value="GAF"/>
    <property type="match status" value="1"/>
</dbReference>